<dbReference type="CDD" id="cd02966">
    <property type="entry name" value="TlpA_like_family"/>
    <property type="match status" value="1"/>
</dbReference>
<dbReference type="EMBL" id="BSST01000001">
    <property type="protein sequence ID" value="GLX80325.1"/>
    <property type="molecule type" value="Genomic_DNA"/>
</dbReference>
<comment type="caution">
    <text evidence="2">The sequence shown here is derived from an EMBL/GenBank/DDBJ whole genome shotgun (WGS) entry which is preliminary data.</text>
</comment>
<dbReference type="PANTHER" id="PTHR42852">
    <property type="entry name" value="THIOL:DISULFIDE INTERCHANGE PROTEIN DSBE"/>
    <property type="match status" value="1"/>
</dbReference>
<gene>
    <name evidence="2" type="ORF">tinsulaeT_36650</name>
</gene>
<organism evidence="2 3">
    <name type="scientific">Thalassotalea insulae</name>
    <dbReference type="NCBI Taxonomy" id="2056778"/>
    <lineage>
        <taxon>Bacteria</taxon>
        <taxon>Pseudomonadati</taxon>
        <taxon>Pseudomonadota</taxon>
        <taxon>Gammaproteobacteria</taxon>
        <taxon>Alteromonadales</taxon>
        <taxon>Colwelliaceae</taxon>
        <taxon>Thalassotalea</taxon>
    </lineage>
</organism>
<dbReference type="PANTHER" id="PTHR42852:SF17">
    <property type="entry name" value="THIOREDOXIN-LIKE PROTEIN HI_1115"/>
    <property type="match status" value="1"/>
</dbReference>
<keyword evidence="3" id="KW-1185">Reference proteome</keyword>
<proteinExistence type="predicted"/>
<evidence type="ECO:0000259" key="1">
    <source>
        <dbReference type="PROSITE" id="PS51352"/>
    </source>
</evidence>
<dbReference type="RefSeq" id="WP_284246305.1">
    <property type="nucleotide sequence ID" value="NZ_BSST01000001.1"/>
</dbReference>
<dbReference type="InterPro" id="IPR050553">
    <property type="entry name" value="Thioredoxin_ResA/DsbE_sf"/>
</dbReference>
<reference evidence="2 3" key="1">
    <citation type="submission" date="2023-03" db="EMBL/GenBank/DDBJ databases">
        <title>Draft genome sequence of Thalassotalea insulae KCTC 62186T.</title>
        <authorList>
            <person name="Sawabe T."/>
        </authorList>
    </citation>
    <scope>NUCLEOTIDE SEQUENCE [LARGE SCALE GENOMIC DNA]</scope>
    <source>
        <strain evidence="2 3">KCTC 62186</strain>
    </source>
</reference>
<sequence length="160" mass="17908">MIRSLTIQVLVFLAIYQLLSWFKASDMLATNSDMNGYDFTLTTTTGESASLTAKRKTIVYFFAPWCSVCHASIENLQAIYQKNGEIDVIAIGLDYLNTEEIDDFVASHQLTFPVAYGSEAVKKAYKVYGYPSYYILDQNNVITAKSIGYSSEIGLYLNSL</sequence>
<evidence type="ECO:0000313" key="3">
    <source>
        <dbReference type="Proteomes" id="UP001157186"/>
    </source>
</evidence>
<feature type="domain" description="Thioredoxin" evidence="1">
    <location>
        <begin position="30"/>
        <end position="160"/>
    </location>
</feature>
<dbReference type="InterPro" id="IPR013766">
    <property type="entry name" value="Thioredoxin_domain"/>
</dbReference>
<protein>
    <recommendedName>
        <fullName evidence="1">Thioredoxin domain-containing protein</fullName>
    </recommendedName>
</protein>
<dbReference type="Proteomes" id="UP001157186">
    <property type="component" value="Unassembled WGS sequence"/>
</dbReference>
<evidence type="ECO:0000313" key="2">
    <source>
        <dbReference type="EMBL" id="GLX80325.1"/>
    </source>
</evidence>
<dbReference type="Pfam" id="PF00578">
    <property type="entry name" value="AhpC-TSA"/>
    <property type="match status" value="1"/>
</dbReference>
<dbReference type="Gene3D" id="3.40.30.10">
    <property type="entry name" value="Glutaredoxin"/>
    <property type="match status" value="1"/>
</dbReference>
<dbReference type="PROSITE" id="PS51352">
    <property type="entry name" value="THIOREDOXIN_2"/>
    <property type="match status" value="1"/>
</dbReference>
<dbReference type="InterPro" id="IPR000866">
    <property type="entry name" value="AhpC/TSA"/>
</dbReference>
<dbReference type="SUPFAM" id="SSF52833">
    <property type="entry name" value="Thioredoxin-like"/>
    <property type="match status" value="1"/>
</dbReference>
<dbReference type="InterPro" id="IPR036249">
    <property type="entry name" value="Thioredoxin-like_sf"/>
</dbReference>
<accession>A0ABQ6GWM4</accession>
<name>A0ABQ6GWM4_9GAMM</name>